<reference evidence="15 16" key="1">
    <citation type="journal article" date="2022" name="Cell">
        <title>Repeat-based holocentromeres influence genome architecture and karyotype evolution.</title>
        <authorList>
            <person name="Hofstatter P.G."/>
            <person name="Thangavel G."/>
            <person name="Lux T."/>
            <person name="Neumann P."/>
            <person name="Vondrak T."/>
            <person name="Novak P."/>
            <person name="Zhang M."/>
            <person name="Costa L."/>
            <person name="Castellani M."/>
            <person name="Scott A."/>
            <person name="Toegelov H."/>
            <person name="Fuchs J."/>
            <person name="Mata-Sucre Y."/>
            <person name="Dias Y."/>
            <person name="Vanzela A.L.L."/>
            <person name="Huettel B."/>
            <person name="Almeida C.C.S."/>
            <person name="Simkova H."/>
            <person name="Souza G."/>
            <person name="Pedrosa-Harand A."/>
            <person name="Macas J."/>
            <person name="Mayer K.F.X."/>
            <person name="Houben A."/>
            <person name="Marques A."/>
        </authorList>
    </citation>
    <scope>NUCLEOTIDE SEQUENCE [LARGE SCALE GENOMIC DNA]</scope>
    <source>
        <strain evidence="15">RhyTen1mFocal</strain>
    </source>
</reference>
<dbReference type="PANTHER" id="PTHR18934">
    <property type="entry name" value="ATP-DEPENDENT RNA HELICASE"/>
    <property type="match status" value="1"/>
</dbReference>
<sequence length="1188" mass="132615">MPKKRQSAGPVREATLIDVGKILEDFRASDANEYTFEPNLSNSERARIHQMCQKMGMFSKSSGKGAQRRLSVYKLKQQKTKEKKVKGEDVTRLRFSEQSENVLRELFMNYPPGDEDMGGDAGKTSNKKAGKDQANKDPTFCRPTFTKEDVEKKVELLATRIKESEQLQKIVEDRAKLPIASYKDSIISTLENQQVVLISGETGCGKTTQVPQFILDHMWGKGECCKVVCTQPRRISAISVAERISSERGENVGDTVGYKIRLESKGGKNSSIIFCTNGVLLRLLIGRGTNLSKRRSTKLPLDDSISEITHIIVDEIHERDRFSDFMLAILRDLLPSLPHLRLVLMSATIDADRFSKYFNGCAVIQVPGFTYPVKTFYLEDVLSILKPSTQDNHLNPTLTCKPSNSNIQHSPLNEDYKNALDESIGMALSNDDFDPLLELITTEEDSRIYNYQHSISGISPLMVFAGKGSIGDVCMLLSLGADCTLKDNGGNTALQWAQQENQTEIEKIIKEHMEKGTSESTQEDDLLNKYLSTIDPEHIDTVLIVRLLKKICNDSKEGAILVFLPGWEDINQTREKLLASAFFKDSSRFLILSLHSMIPSVEQKKVFRRPVGGARKIILSTNIAETAVTIDDVVFVIDSGRMKEKSYDPYNNVSTLQSSWISKASMRQREGRAGRCQPGICYHLFSKFRASSLPDYQVPEIKRMPIEELCLQVKLLDPNCRIADFLQKTLDPPVPETVRNAIRALQDLGALTDTESLTELGSKLGSLPVHPSTSKMLLFAILMNCLDPALTLACAADYRDPFVLPMLPDEKKRAGFAKAELAGLYGGFSDHLAVVAAFDCWRRAKDKGQDGQFCARYFISGGTMNMLFNMRRQLQSELVKNGLLPADVSGCSLNAHDAGIIRAVLMAGAYPMVGRLLPKRNNNQRPIVETASGAKVRLYPHSSNFNLSFNNEVPLIIYDEITHGDRSMYIKSSSIVGPYPLLLLSNEMVVAPPPEEDEWETDDGEGSEEEEETNGGDLGRGEQIMSEPDNDVTVVVDRWLKYQSTALGVAQIYCLRERLASAILFKVKYPQAVLPPALAASMHAISSILSNEGLHLITSNEFSDRNQFKKRMGYVQPSDYLRSLLSDNRPKHNKYPSNYHKNHHVPMNSRNTGLAPRQPQPPVHGPGAGSSGGQKMRSFKRHRERVSQ</sequence>
<evidence type="ECO:0000256" key="9">
    <source>
        <dbReference type="ARBA" id="ARBA00060772"/>
    </source>
</evidence>
<evidence type="ECO:0000256" key="3">
    <source>
        <dbReference type="ARBA" id="ARBA00022801"/>
    </source>
</evidence>
<dbReference type="InterPro" id="IPR011709">
    <property type="entry name" value="DEAD-box_helicase_OB_fold"/>
</dbReference>
<keyword evidence="4" id="KW-0347">Helicase</keyword>
<dbReference type="CDD" id="cd06007">
    <property type="entry name" value="R3H_DEXH_helicase"/>
    <property type="match status" value="1"/>
</dbReference>
<keyword evidence="6" id="KW-0694">RNA-binding</keyword>
<dbReference type="InterPro" id="IPR027417">
    <property type="entry name" value="P-loop_NTPase"/>
</dbReference>
<dbReference type="GO" id="GO:0003724">
    <property type="term" value="F:RNA helicase activity"/>
    <property type="evidence" value="ECO:0007669"/>
    <property type="project" value="UniProtKB-EC"/>
</dbReference>
<evidence type="ECO:0000256" key="8">
    <source>
        <dbReference type="ARBA" id="ARBA00047984"/>
    </source>
</evidence>
<dbReference type="SUPFAM" id="SSF82708">
    <property type="entry name" value="R3H domain"/>
    <property type="match status" value="1"/>
</dbReference>
<dbReference type="CDD" id="cd18791">
    <property type="entry name" value="SF2_C_RHA"/>
    <property type="match status" value="1"/>
</dbReference>
<dbReference type="GO" id="GO:0005634">
    <property type="term" value="C:nucleus"/>
    <property type="evidence" value="ECO:0007669"/>
    <property type="project" value="UniProtKB-SubCell"/>
</dbReference>
<dbReference type="GO" id="GO:0003677">
    <property type="term" value="F:DNA binding"/>
    <property type="evidence" value="ECO:0007669"/>
    <property type="project" value="UniProtKB-ARBA"/>
</dbReference>
<evidence type="ECO:0008006" key="17">
    <source>
        <dbReference type="Google" id="ProtNLM"/>
    </source>
</evidence>
<keyword evidence="5" id="KW-0067">ATP-binding</keyword>
<dbReference type="Pfam" id="PF07717">
    <property type="entry name" value="OB_NTP_bind"/>
    <property type="match status" value="1"/>
</dbReference>
<comment type="caution">
    <text evidence="15">The sequence shown here is derived from an EMBL/GenBank/DDBJ whole genome shotgun (WGS) entry which is preliminary data.</text>
</comment>
<dbReference type="InterPro" id="IPR001650">
    <property type="entry name" value="Helicase_C-like"/>
</dbReference>
<dbReference type="InterPro" id="IPR001374">
    <property type="entry name" value="R3H_dom"/>
</dbReference>
<dbReference type="Pfam" id="PF01424">
    <property type="entry name" value="R3H"/>
    <property type="match status" value="1"/>
</dbReference>
<feature type="compositionally biased region" description="Acidic residues" evidence="11">
    <location>
        <begin position="994"/>
        <end position="1014"/>
    </location>
</feature>
<evidence type="ECO:0000256" key="10">
    <source>
        <dbReference type="PROSITE-ProRule" id="PRU00023"/>
    </source>
</evidence>
<evidence type="ECO:0000256" key="2">
    <source>
        <dbReference type="ARBA" id="ARBA00022741"/>
    </source>
</evidence>
<evidence type="ECO:0000256" key="1">
    <source>
        <dbReference type="ARBA" id="ARBA00004123"/>
    </source>
</evidence>
<dbReference type="PROSITE" id="PS50088">
    <property type="entry name" value="ANK_REPEAT"/>
    <property type="match status" value="1"/>
</dbReference>
<dbReference type="InterPro" id="IPR007502">
    <property type="entry name" value="Helicase-assoc_dom"/>
</dbReference>
<dbReference type="InterPro" id="IPR002110">
    <property type="entry name" value="Ankyrin_rpt"/>
</dbReference>
<feature type="region of interest" description="Disordered" evidence="11">
    <location>
        <begin position="110"/>
        <end position="142"/>
    </location>
</feature>
<gene>
    <name evidence="15" type="ORF">LUZ61_002496</name>
</gene>
<accession>A0AAD5ZJ03</accession>
<evidence type="ECO:0000256" key="11">
    <source>
        <dbReference type="SAM" id="MobiDB-lite"/>
    </source>
</evidence>
<dbReference type="SMART" id="SM00847">
    <property type="entry name" value="HA2"/>
    <property type="match status" value="1"/>
</dbReference>
<dbReference type="EMBL" id="JAMRDG010000001">
    <property type="protein sequence ID" value="KAJ3698791.1"/>
    <property type="molecule type" value="Genomic_DNA"/>
</dbReference>
<dbReference type="Gene3D" id="3.40.50.300">
    <property type="entry name" value="P-loop containing nucleotide triphosphate hydrolases"/>
    <property type="match status" value="2"/>
</dbReference>
<dbReference type="InterPro" id="IPR036770">
    <property type="entry name" value="Ankyrin_rpt-contain_sf"/>
</dbReference>
<evidence type="ECO:0000259" key="13">
    <source>
        <dbReference type="PROSITE" id="PS51192"/>
    </source>
</evidence>
<dbReference type="Pfam" id="PF04408">
    <property type="entry name" value="WHD_HA2"/>
    <property type="match status" value="1"/>
</dbReference>
<dbReference type="FunFam" id="3.40.50.300:FF:000860">
    <property type="entry name" value="DExH-box ATP-dependent RNA helicase DExH6"/>
    <property type="match status" value="1"/>
</dbReference>
<dbReference type="SUPFAM" id="SSF52540">
    <property type="entry name" value="P-loop containing nucleoside triphosphate hydrolases"/>
    <property type="match status" value="2"/>
</dbReference>
<dbReference type="Pfam" id="PF00271">
    <property type="entry name" value="Helicase_C"/>
    <property type="match status" value="1"/>
</dbReference>
<evidence type="ECO:0000256" key="5">
    <source>
        <dbReference type="ARBA" id="ARBA00022840"/>
    </source>
</evidence>
<dbReference type="PANTHER" id="PTHR18934:SF213">
    <property type="entry name" value="3'-5' RNA HELICASE YTHDC2"/>
    <property type="match status" value="1"/>
</dbReference>
<feature type="region of interest" description="Disordered" evidence="11">
    <location>
        <begin position="1128"/>
        <end position="1188"/>
    </location>
</feature>
<dbReference type="AlphaFoldDB" id="A0AAD5ZJ03"/>
<dbReference type="GO" id="GO:0005524">
    <property type="term" value="F:ATP binding"/>
    <property type="evidence" value="ECO:0007669"/>
    <property type="project" value="UniProtKB-KW"/>
</dbReference>
<dbReference type="InterPro" id="IPR034083">
    <property type="entry name" value="R3H_DEXH_helicase"/>
</dbReference>
<dbReference type="PROSITE" id="PS51192">
    <property type="entry name" value="HELICASE_ATP_BIND_1"/>
    <property type="match status" value="1"/>
</dbReference>
<dbReference type="SMART" id="SM00487">
    <property type="entry name" value="DEXDc"/>
    <property type="match status" value="1"/>
</dbReference>
<dbReference type="FunFam" id="1.20.120.1080:FF:000011">
    <property type="entry name" value="DExH-box ATP-dependent RNA helicase DExH6"/>
    <property type="match status" value="1"/>
</dbReference>
<proteinExistence type="inferred from homology"/>
<dbReference type="InterPro" id="IPR036867">
    <property type="entry name" value="R3H_dom_sf"/>
</dbReference>
<evidence type="ECO:0000256" key="7">
    <source>
        <dbReference type="ARBA" id="ARBA00023242"/>
    </source>
</evidence>
<keyword evidence="16" id="KW-1185">Reference proteome</keyword>
<dbReference type="Pfam" id="PF21010">
    <property type="entry name" value="HA2_C"/>
    <property type="match status" value="1"/>
</dbReference>
<evidence type="ECO:0000259" key="14">
    <source>
        <dbReference type="PROSITE" id="PS51194"/>
    </source>
</evidence>
<dbReference type="GO" id="GO:0003723">
    <property type="term" value="F:RNA binding"/>
    <property type="evidence" value="ECO:0007669"/>
    <property type="project" value="UniProtKB-KW"/>
</dbReference>
<feature type="domain" description="R3H" evidence="12">
    <location>
        <begin position="13"/>
        <end position="76"/>
    </location>
</feature>
<keyword evidence="3" id="KW-0378">Hydrolase</keyword>
<name>A0AAD5ZJ03_9POAL</name>
<dbReference type="SUPFAM" id="SSF48403">
    <property type="entry name" value="Ankyrin repeat"/>
    <property type="match status" value="1"/>
</dbReference>
<dbReference type="Pfam" id="PF00270">
    <property type="entry name" value="DEAD"/>
    <property type="match status" value="1"/>
</dbReference>
<dbReference type="CDD" id="cd17917">
    <property type="entry name" value="DEXHc_RHA-like"/>
    <property type="match status" value="1"/>
</dbReference>
<dbReference type="InterPro" id="IPR014001">
    <property type="entry name" value="Helicase_ATP-bd"/>
</dbReference>
<dbReference type="PROSITE" id="PS51194">
    <property type="entry name" value="HELICASE_CTER"/>
    <property type="match status" value="1"/>
</dbReference>
<feature type="domain" description="Helicase C-terminal" evidence="14">
    <location>
        <begin position="543"/>
        <end position="717"/>
    </location>
</feature>
<dbReference type="FunFam" id="3.40.50.300:FF:000526">
    <property type="entry name" value="DExH-box ATP-dependent RNA helicase DExH3"/>
    <property type="match status" value="1"/>
</dbReference>
<comment type="catalytic activity">
    <reaction evidence="8">
        <text>ATP + H2O = ADP + phosphate + H(+)</text>
        <dbReference type="Rhea" id="RHEA:13065"/>
        <dbReference type="ChEBI" id="CHEBI:15377"/>
        <dbReference type="ChEBI" id="CHEBI:15378"/>
        <dbReference type="ChEBI" id="CHEBI:30616"/>
        <dbReference type="ChEBI" id="CHEBI:43474"/>
        <dbReference type="ChEBI" id="CHEBI:456216"/>
        <dbReference type="EC" id="3.6.4.13"/>
    </reaction>
</comment>
<dbReference type="Proteomes" id="UP001210211">
    <property type="component" value="Unassembled WGS sequence"/>
</dbReference>
<dbReference type="InterPro" id="IPR011545">
    <property type="entry name" value="DEAD/DEAH_box_helicase_dom"/>
</dbReference>
<dbReference type="PROSITE" id="PS51061">
    <property type="entry name" value="R3H"/>
    <property type="match status" value="1"/>
</dbReference>
<keyword evidence="10" id="KW-0040">ANK repeat</keyword>
<feature type="repeat" description="ANK" evidence="10">
    <location>
        <begin position="456"/>
        <end position="488"/>
    </location>
</feature>
<dbReference type="SMART" id="SM00490">
    <property type="entry name" value="HELICc"/>
    <property type="match status" value="1"/>
</dbReference>
<evidence type="ECO:0000313" key="16">
    <source>
        <dbReference type="Proteomes" id="UP001210211"/>
    </source>
</evidence>
<comment type="similarity">
    <text evidence="9">Belongs to the DExH box helicase family.</text>
</comment>
<feature type="domain" description="Helicase ATP-binding" evidence="13">
    <location>
        <begin position="187"/>
        <end position="367"/>
    </location>
</feature>
<dbReference type="GO" id="GO:0016787">
    <property type="term" value="F:hydrolase activity"/>
    <property type="evidence" value="ECO:0007669"/>
    <property type="project" value="UniProtKB-KW"/>
</dbReference>
<feature type="compositionally biased region" description="Basic residues" evidence="11">
    <location>
        <begin position="1177"/>
        <end position="1188"/>
    </location>
</feature>
<protein>
    <recommendedName>
        <fullName evidence="17">RNA helicase</fullName>
    </recommendedName>
</protein>
<dbReference type="FunFam" id="3.30.1370.50:FF:000002">
    <property type="entry name" value="Immunoglobulin mu DNA-binding protein 2"/>
    <property type="match status" value="1"/>
</dbReference>
<keyword evidence="2" id="KW-0547">Nucleotide-binding</keyword>
<organism evidence="15 16">
    <name type="scientific">Rhynchospora tenuis</name>
    <dbReference type="NCBI Taxonomy" id="198213"/>
    <lineage>
        <taxon>Eukaryota</taxon>
        <taxon>Viridiplantae</taxon>
        <taxon>Streptophyta</taxon>
        <taxon>Embryophyta</taxon>
        <taxon>Tracheophyta</taxon>
        <taxon>Spermatophyta</taxon>
        <taxon>Magnoliopsida</taxon>
        <taxon>Liliopsida</taxon>
        <taxon>Poales</taxon>
        <taxon>Cyperaceae</taxon>
        <taxon>Cyperoideae</taxon>
        <taxon>Rhynchosporeae</taxon>
        <taxon>Rhynchospora</taxon>
    </lineage>
</organism>
<feature type="region of interest" description="Disordered" evidence="11">
    <location>
        <begin position="993"/>
        <end position="1027"/>
    </location>
</feature>
<dbReference type="SMART" id="SM00393">
    <property type="entry name" value="R3H"/>
    <property type="match status" value="1"/>
</dbReference>
<dbReference type="Gene3D" id="1.20.120.1080">
    <property type="match status" value="1"/>
</dbReference>
<keyword evidence="7" id="KW-0539">Nucleus</keyword>
<comment type="subcellular location">
    <subcellularLocation>
        <location evidence="1">Nucleus</location>
    </subcellularLocation>
</comment>
<dbReference type="Gene3D" id="3.30.1370.50">
    <property type="entry name" value="R3H-like domain"/>
    <property type="match status" value="1"/>
</dbReference>
<evidence type="ECO:0000256" key="4">
    <source>
        <dbReference type="ARBA" id="ARBA00022806"/>
    </source>
</evidence>
<dbReference type="InterPro" id="IPR048333">
    <property type="entry name" value="HA2_WH"/>
</dbReference>
<evidence type="ECO:0000313" key="15">
    <source>
        <dbReference type="EMBL" id="KAJ3698791.1"/>
    </source>
</evidence>
<evidence type="ECO:0000256" key="6">
    <source>
        <dbReference type="ARBA" id="ARBA00022884"/>
    </source>
</evidence>
<dbReference type="Gene3D" id="1.25.40.20">
    <property type="entry name" value="Ankyrin repeat-containing domain"/>
    <property type="match status" value="1"/>
</dbReference>
<evidence type="ECO:0000259" key="12">
    <source>
        <dbReference type="PROSITE" id="PS51061"/>
    </source>
</evidence>